<keyword evidence="5" id="KW-1185">Reference proteome</keyword>
<feature type="region of interest" description="Disordered" evidence="2">
    <location>
        <begin position="1"/>
        <end position="20"/>
    </location>
</feature>
<evidence type="ECO:0000259" key="3">
    <source>
        <dbReference type="PROSITE" id="PS51176"/>
    </source>
</evidence>
<dbReference type="PANTHER" id="PTHR21363">
    <property type="entry name" value="PREPHENATE DEHYDROGENASE"/>
    <property type="match status" value="1"/>
</dbReference>
<keyword evidence="1" id="KW-0560">Oxidoreductase</keyword>
<dbReference type="InterPro" id="IPR008927">
    <property type="entry name" value="6-PGluconate_DH-like_C_sf"/>
</dbReference>
<dbReference type="Pfam" id="PF02153">
    <property type="entry name" value="PDH_N"/>
    <property type="match status" value="1"/>
</dbReference>
<dbReference type="Proteomes" id="UP001518989">
    <property type="component" value="Unassembled WGS sequence"/>
</dbReference>
<dbReference type="InterPro" id="IPR046826">
    <property type="entry name" value="PDH_N"/>
</dbReference>
<dbReference type="SUPFAM" id="SSF48179">
    <property type="entry name" value="6-phosphogluconate dehydrogenase C-terminal domain-like"/>
    <property type="match status" value="1"/>
</dbReference>
<gene>
    <name evidence="4" type="ORF">IAI61_04405</name>
</gene>
<dbReference type="SUPFAM" id="SSF51735">
    <property type="entry name" value="NAD(P)-binding Rossmann-fold domains"/>
    <property type="match status" value="1"/>
</dbReference>
<evidence type="ECO:0000256" key="2">
    <source>
        <dbReference type="SAM" id="MobiDB-lite"/>
    </source>
</evidence>
<dbReference type="InterPro" id="IPR036291">
    <property type="entry name" value="NAD(P)-bd_dom_sf"/>
</dbReference>
<protein>
    <submittedName>
        <fullName evidence="4">Prephenate dehydrogenase</fullName>
    </submittedName>
</protein>
<name>A0ABS3KLA9_9PROT</name>
<dbReference type="EMBL" id="JACTNG010000002">
    <property type="protein sequence ID" value="MBO1078262.1"/>
    <property type="molecule type" value="Genomic_DNA"/>
</dbReference>
<dbReference type="InterPro" id="IPR050812">
    <property type="entry name" value="Preph/Arog_dehydrog"/>
</dbReference>
<proteinExistence type="predicted"/>
<dbReference type="Gene3D" id="3.40.50.720">
    <property type="entry name" value="NAD(P)-binding Rossmann-like Domain"/>
    <property type="match status" value="1"/>
</dbReference>
<dbReference type="PANTHER" id="PTHR21363:SF0">
    <property type="entry name" value="PREPHENATE DEHYDROGENASE [NADP(+)]"/>
    <property type="match status" value="1"/>
</dbReference>
<comment type="caution">
    <text evidence="4">The sequence shown here is derived from an EMBL/GenBank/DDBJ whole genome shotgun (WGS) entry which is preliminary data.</text>
</comment>
<dbReference type="InterPro" id="IPR003099">
    <property type="entry name" value="Prephen_DH"/>
</dbReference>
<reference evidence="4 5" key="1">
    <citation type="submission" date="2020-09" db="EMBL/GenBank/DDBJ databases">
        <title>Roseomonas.</title>
        <authorList>
            <person name="Zhu W."/>
        </authorList>
    </citation>
    <scope>NUCLEOTIDE SEQUENCE [LARGE SCALE GENOMIC DNA]</scope>
    <source>
        <strain evidence="4 5">573</strain>
    </source>
</reference>
<organism evidence="4 5">
    <name type="scientific">Roseomonas haemaphysalidis</name>
    <dbReference type="NCBI Taxonomy" id="2768162"/>
    <lineage>
        <taxon>Bacteria</taxon>
        <taxon>Pseudomonadati</taxon>
        <taxon>Pseudomonadota</taxon>
        <taxon>Alphaproteobacteria</taxon>
        <taxon>Acetobacterales</taxon>
        <taxon>Roseomonadaceae</taxon>
        <taxon>Roseomonas</taxon>
    </lineage>
</organism>
<feature type="domain" description="Prephenate/arogenate dehydrogenase" evidence="3">
    <location>
        <begin position="37"/>
        <end position="280"/>
    </location>
</feature>
<evidence type="ECO:0000313" key="4">
    <source>
        <dbReference type="EMBL" id="MBO1078262.1"/>
    </source>
</evidence>
<evidence type="ECO:0000313" key="5">
    <source>
        <dbReference type="Proteomes" id="UP001518989"/>
    </source>
</evidence>
<accession>A0ABS3KLA9</accession>
<sequence>MLVSGPSPRPGAPPDPRDIMLDTATQPTGLKRLRPRPRLGLIGHGAFGAFIAPYLSRLCDVVVHDPGRPDLPGRGATLAEAAAQEIVVLAVPLAAMRGVAEAMAPLLRPGTLVVDVCSLKVAPLALLAELLPPAVDLLGTHPLFGPQSGRAGIAGLQLALCPVPGRARGRLARLAPRVLARAFGLDVVVTTAEEHDRQMAYVQGLTHIVSRIVVAMDLPPLALRTTTYGHLDRMVETVRHDSDALFRTIARDNPFAAEVRARFADATASVLGGLTAPAAP</sequence>
<evidence type="ECO:0000256" key="1">
    <source>
        <dbReference type="ARBA" id="ARBA00023002"/>
    </source>
</evidence>
<dbReference type="PROSITE" id="PS51176">
    <property type="entry name" value="PDH_ADH"/>
    <property type="match status" value="1"/>
</dbReference>